<comment type="catalytic activity">
    <reaction evidence="1">
        <text>[E2 ubiquitin-conjugating enzyme]-S-ubiquitinyl-L-cysteine + [acceptor protein]-L-lysine = [E2 ubiquitin-conjugating enzyme]-L-cysteine + [acceptor protein]-N(6)-ubiquitinyl-L-lysine.</text>
        <dbReference type="EC" id="2.3.2.31"/>
    </reaction>
</comment>
<dbReference type="GeneID" id="54575907"/>
<dbReference type="OrthoDB" id="1431934at2759"/>
<dbReference type="GO" id="GO:0061630">
    <property type="term" value="F:ubiquitin protein ligase activity"/>
    <property type="evidence" value="ECO:0007669"/>
    <property type="project" value="UniProtKB-EC"/>
</dbReference>
<dbReference type="InterPro" id="IPR002867">
    <property type="entry name" value="IBR_dom"/>
</dbReference>
<evidence type="ECO:0000259" key="9">
    <source>
        <dbReference type="PROSITE" id="PS51873"/>
    </source>
</evidence>
<evidence type="ECO:0000256" key="3">
    <source>
        <dbReference type="ARBA" id="ARBA00022679"/>
    </source>
</evidence>
<dbReference type="Proteomes" id="UP000800094">
    <property type="component" value="Unassembled WGS sequence"/>
</dbReference>
<evidence type="ECO:0000256" key="5">
    <source>
        <dbReference type="ARBA" id="ARBA00022737"/>
    </source>
</evidence>
<dbReference type="InterPro" id="IPR013083">
    <property type="entry name" value="Znf_RING/FYVE/PHD"/>
</dbReference>
<dbReference type="Pfam" id="PF01485">
    <property type="entry name" value="IBR"/>
    <property type="match status" value="2"/>
</dbReference>
<accession>A0A6A6IYK6</accession>
<dbReference type="Gene3D" id="1.20.120.1750">
    <property type="match status" value="1"/>
</dbReference>
<organism evidence="10 11">
    <name type="scientific">Trematosphaeria pertusa</name>
    <dbReference type="NCBI Taxonomy" id="390896"/>
    <lineage>
        <taxon>Eukaryota</taxon>
        <taxon>Fungi</taxon>
        <taxon>Dikarya</taxon>
        <taxon>Ascomycota</taxon>
        <taxon>Pezizomycotina</taxon>
        <taxon>Dothideomycetes</taxon>
        <taxon>Pleosporomycetidae</taxon>
        <taxon>Pleosporales</taxon>
        <taxon>Massarineae</taxon>
        <taxon>Trematosphaeriaceae</taxon>
        <taxon>Trematosphaeria</taxon>
    </lineage>
</organism>
<dbReference type="PANTHER" id="PTHR11685">
    <property type="entry name" value="RBR FAMILY RING FINGER AND IBR DOMAIN-CONTAINING"/>
    <property type="match status" value="1"/>
</dbReference>
<dbReference type="PROSITE" id="PS51873">
    <property type="entry name" value="TRIAD"/>
    <property type="match status" value="1"/>
</dbReference>
<dbReference type="SUPFAM" id="SSF57850">
    <property type="entry name" value="RING/U-box"/>
    <property type="match status" value="3"/>
</dbReference>
<dbReference type="InterPro" id="IPR044066">
    <property type="entry name" value="TRIAD_supradom"/>
</dbReference>
<protein>
    <recommendedName>
        <fullName evidence="2">RBR-type E3 ubiquitin transferase</fullName>
        <ecNumber evidence="2">2.3.2.31</ecNumber>
    </recommendedName>
</protein>
<keyword evidence="5" id="KW-0677">Repeat</keyword>
<keyword evidence="3" id="KW-0808">Transferase</keyword>
<keyword evidence="11" id="KW-1185">Reference proteome</keyword>
<gene>
    <name evidence="10" type="ORF">BU26DRAFT_381177</name>
</gene>
<dbReference type="GO" id="GO:0008270">
    <property type="term" value="F:zinc ion binding"/>
    <property type="evidence" value="ECO:0007669"/>
    <property type="project" value="UniProtKB-KW"/>
</dbReference>
<dbReference type="EMBL" id="ML987190">
    <property type="protein sequence ID" value="KAF2255002.1"/>
    <property type="molecule type" value="Genomic_DNA"/>
</dbReference>
<proteinExistence type="predicted"/>
<keyword evidence="7" id="KW-0833">Ubl conjugation pathway</keyword>
<dbReference type="SMART" id="SM00647">
    <property type="entry name" value="IBR"/>
    <property type="match status" value="2"/>
</dbReference>
<keyword evidence="8" id="KW-0862">Zinc</keyword>
<feature type="domain" description="RING-type" evidence="9">
    <location>
        <begin position="4"/>
        <end position="227"/>
    </location>
</feature>
<evidence type="ECO:0000256" key="2">
    <source>
        <dbReference type="ARBA" id="ARBA00012251"/>
    </source>
</evidence>
<evidence type="ECO:0000256" key="4">
    <source>
        <dbReference type="ARBA" id="ARBA00022723"/>
    </source>
</evidence>
<dbReference type="EC" id="2.3.2.31" evidence="2"/>
<feature type="non-terminal residue" evidence="10">
    <location>
        <position position="227"/>
    </location>
</feature>
<dbReference type="CDD" id="cd20335">
    <property type="entry name" value="BRcat_RBR"/>
    <property type="match status" value="1"/>
</dbReference>
<evidence type="ECO:0000256" key="8">
    <source>
        <dbReference type="ARBA" id="ARBA00022833"/>
    </source>
</evidence>
<feature type="non-terminal residue" evidence="10">
    <location>
        <position position="1"/>
    </location>
</feature>
<evidence type="ECO:0000256" key="1">
    <source>
        <dbReference type="ARBA" id="ARBA00001798"/>
    </source>
</evidence>
<evidence type="ECO:0000313" key="10">
    <source>
        <dbReference type="EMBL" id="KAF2255002.1"/>
    </source>
</evidence>
<dbReference type="AlphaFoldDB" id="A0A6A6IYK6"/>
<dbReference type="RefSeq" id="XP_033690006.1">
    <property type="nucleotide sequence ID" value="XM_033822577.1"/>
</dbReference>
<sequence>PQTRTRDCAVCGDATPIIDLPSLSSCAHKPETCAGCYAGWIASELGEKGWRNIKCPGGECRVILAHHEVQQYATKEVFEQYDTFAMREALADDPSFRWCRAGCGSGQIHISGEEGNIFRCVSCGHKVCVIHDGTWHEGETCEDYTYRTSGQKEKDQRAQEEASVEAIGKITKKCPGPGCVYNIEKNDGCDHMTCSRCRYEFCWLCLADYNAIRRKGNSAHEKDCKYH</sequence>
<keyword evidence="4" id="KW-0479">Metal-binding</keyword>
<dbReference type="InterPro" id="IPR031127">
    <property type="entry name" value="E3_UB_ligase_RBR"/>
</dbReference>
<keyword evidence="6" id="KW-0863">Zinc-finger</keyword>
<reference evidence="10" key="1">
    <citation type="journal article" date="2020" name="Stud. Mycol.">
        <title>101 Dothideomycetes genomes: a test case for predicting lifestyles and emergence of pathogens.</title>
        <authorList>
            <person name="Haridas S."/>
            <person name="Albert R."/>
            <person name="Binder M."/>
            <person name="Bloem J."/>
            <person name="Labutti K."/>
            <person name="Salamov A."/>
            <person name="Andreopoulos B."/>
            <person name="Baker S."/>
            <person name="Barry K."/>
            <person name="Bills G."/>
            <person name="Bluhm B."/>
            <person name="Cannon C."/>
            <person name="Castanera R."/>
            <person name="Culley D."/>
            <person name="Daum C."/>
            <person name="Ezra D."/>
            <person name="Gonzalez J."/>
            <person name="Henrissat B."/>
            <person name="Kuo A."/>
            <person name="Liang C."/>
            <person name="Lipzen A."/>
            <person name="Lutzoni F."/>
            <person name="Magnuson J."/>
            <person name="Mondo S."/>
            <person name="Nolan M."/>
            <person name="Ohm R."/>
            <person name="Pangilinan J."/>
            <person name="Park H.-J."/>
            <person name="Ramirez L."/>
            <person name="Alfaro M."/>
            <person name="Sun H."/>
            <person name="Tritt A."/>
            <person name="Yoshinaga Y."/>
            <person name="Zwiers L.-H."/>
            <person name="Turgeon B."/>
            <person name="Goodwin S."/>
            <person name="Spatafora J."/>
            <person name="Crous P."/>
            <person name="Grigoriev I."/>
        </authorList>
    </citation>
    <scope>NUCLEOTIDE SEQUENCE</scope>
    <source>
        <strain evidence="10">CBS 122368</strain>
    </source>
</reference>
<name>A0A6A6IYK6_9PLEO</name>
<dbReference type="Gene3D" id="3.30.40.10">
    <property type="entry name" value="Zinc/RING finger domain, C3HC4 (zinc finger)"/>
    <property type="match status" value="1"/>
</dbReference>
<dbReference type="GO" id="GO:0016567">
    <property type="term" value="P:protein ubiquitination"/>
    <property type="evidence" value="ECO:0007669"/>
    <property type="project" value="InterPro"/>
</dbReference>
<evidence type="ECO:0000256" key="7">
    <source>
        <dbReference type="ARBA" id="ARBA00022786"/>
    </source>
</evidence>
<evidence type="ECO:0000313" key="11">
    <source>
        <dbReference type="Proteomes" id="UP000800094"/>
    </source>
</evidence>
<evidence type="ECO:0000256" key="6">
    <source>
        <dbReference type="ARBA" id="ARBA00022771"/>
    </source>
</evidence>